<dbReference type="PANTHER" id="PTHR43575:SF1">
    <property type="entry name" value="PROTEIN ABCI7, CHLOROPLASTIC"/>
    <property type="match status" value="1"/>
</dbReference>
<dbReference type="Proteomes" id="UP000178936">
    <property type="component" value="Unassembled WGS sequence"/>
</dbReference>
<dbReference type="SUPFAM" id="SSF101960">
    <property type="entry name" value="Stabilizer of iron transporter SufD"/>
    <property type="match status" value="1"/>
</dbReference>
<dbReference type="AlphaFoldDB" id="A0A1G2Q3H4"/>
<dbReference type="GO" id="GO:0016226">
    <property type="term" value="P:iron-sulfur cluster assembly"/>
    <property type="evidence" value="ECO:0007669"/>
    <property type="project" value="InterPro"/>
</dbReference>
<feature type="domain" description="SUF system FeS cluster assembly SufBD core" evidence="1">
    <location>
        <begin position="46"/>
        <end position="228"/>
    </location>
</feature>
<gene>
    <name evidence="2" type="ORF">A2226_03345</name>
</gene>
<reference evidence="2 3" key="1">
    <citation type="journal article" date="2016" name="Nat. Commun.">
        <title>Thousands of microbial genomes shed light on interconnected biogeochemical processes in an aquifer system.</title>
        <authorList>
            <person name="Anantharaman K."/>
            <person name="Brown C.T."/>
            <person name="Hug L.A."/>
            <person name="Sharon I."/>
            <person name="Castelle C.J."/>
            <person name="Probst A.J."/>
            <person name="Thomas B.C."/>
            <person name="Singh A."/>
            <person name="Wilkins M.J."/>
            <person name="Karaoz U."/>
            <person name="Brodie E.L."/>
            <person name="Williams K.H."/>
            <person name="Hubbard S.S."/>
            <person name="Banfield J.F."/>
        </authorList>
    </citation>
    <scope>NUCLEOTIDE SEQUENCE [LARGE SCALE GENOMIC DNA]</scope>
</reference>
<evidence type="ECO:0000313" key="3">
    <source>
        <dbReference type="Proteomes" id="UP000178936"/>
    </source>
</evidence>
<name>A0A1G2Q3H4_9BACT</name>
<comment type="caution">
    <text evidence="2">The sequence shown here is derived from an EMBL/GenBank/DDBJ whole genome shotgun (WGS) entry which is preliminary data.</text>
</comment>
<dbReference type="InterPro" id="IPR000825">
    <property type="entry name" value="SUF_FeS_clus_asmbl_SufBD_core"/>
</dbReference>
<dbReference type="EMBL" id="MHTB01000023">
    <property type="protein sequence ID" value="OHA55145.1"/>
    <property type="molecule type" value="Genomic_DNA"/>
</dbReference>
<dbReference type="Pfam" id="PF01458">
    <property type="entry name" value="SUFBD_core"/>
    <property type="match status" value="1"/>
</dbReference>
<dbReference type="InterPro" id="IPR055346">
    <property type="entry name" value="Fe-S_cluster_assembly_SufBD"/>
</dbReference>
<protein>
    <recommendedName>
        <fullName evidence="1">SUF system FeS cluster assembly SufBD core domain-containing protein</fullName>
    </recommendedName>
</protein>
<accession>A0A1G2Q3H4</accession>
<proteinExistence type="predicted"/>
<sequence length="254" mass="27688">MAQSASKFMSDEQINLTADTTLSIASRQVTRLIVVSAKTEAKLTLIINEGAGVHLIVPLSANKASFQINVKTRAQFTMTLLGLIDFDSMGDIKISLTGEQAKAIVELAVVSQQTSQTNFNIRLEHLSNRTTGRINSRRVQQDKSASVLTGLLYVGERGNGTNTYLSDKVLLLGELSQVKSDPQLEILACDVKASHGATIGQISEEELFYLRSRGLPKSVAQSILVQSFLMPALIGVPLEIRDKLLHEVSIRQNP</sequence>
<evidence type="ECO:0000313" key="2">
    <source>
        <dbReference type="EMBL" id="OHA55145.1"/>
    </source>
</evidence>
<dbReference type="InterPro" id="IPR037284">
    <property type="entry name" value="SUF_FeS_clus_asmbl_SufBD_sf"/>
</dbReference>
<dbReference type="PANTHER" id="PTHR43575">
    <property type="entry name" value="PROTEIN ABCI7, CHLOROPLASTIC"/>
    <property type="match status" value="1"/>
</dbReference>
<organism evidence="2 3">
    <name type="scientific">Candidatus Veblenbacteria bacterium RIFOXYA2_FULL_43_9</name>
    <dbReference type="NCBI Taxonomy" id="1802425"/>
    <lineage>
        <taxon>Bacteria</taxon>
        <taxon>Candidatus Vebleniibacteriota</taxon>
    </lineage>
</organism>
<evidence type="ECO:0000259" key="1">
    <source>
        <dbReference type="Pfam" id="PF01458"/>
    </source>
</evidence>